<sequence>MTVPSTRNRLRRQVQAVVNDLDRAMDHLRNVDLYAAGGSDKITKELPDLVIVLDGIKKLFVQWRTEL</sequence>
<reference evidence="1" key="1">
    <citation type="journal article" date="2015" name="Nature">
        <title>Complex archaea that bridge the gap between prokaryotes and eukaryotes.</title>
        <authorList>
            <person name="Spang A."/>
            <person name="Saw J.H."/>
            <person name="Jorgensen S.L."/>
            <person name="Zaremba-Niedzwiedzka K."/>
            <person name="Martijn J."/>
            <person name="Lind A.E."/>
            <person name="van Eijk R."/>
            <person name="Schleper C."/>
            <person name="Guy L."/>
            <person name="Ettema T.J."/>
        </authorList>
    </citation>
    <scope>NUCLEOTIDE SEQUENCE</scope>
</reference>
<proteinExistence type="predicted"/>
<dbReference type="AlphaFoldDB" id="A0A0F9T4Y6"/>
<comment type="caution">
    <text evidence="1">The sequence shown here is derived from an EMBL/GenBank/DDBJ whole genome shotgun (WGS) entry which is preliminary data.</text>
</comment>
<accession>A0A0F9T4Y6</accession>
<organism evidence="1">
    <name type="scientific">marine sediment metagenome</name>
    <dbReference type="NCBI Taxonomy" id="412755"/>
    <lineage>
        <taxon>unclassified sequences</taxon>
        <taxon>metagenomes</taxon>
        <taxon>ecological metagenomes</taxon>
    </lineage>
</organism>
<dbReference type="EMBL" id="LAZR01001953">
    <property type="protein sequence ID" value="KKN36633.1"/>
    <property type="molecule type" value="Genomic_DNA"/>
</dbReference>
<evidence type="ECO:0000313" key="1">
    <source>
        <dbReference type="EMBL" id="KKN36633.1"/>
    </source>
</evidence>
<name>A0A0F9T4Y6_9ZZZZ</name>
<protein>
    <submittedName>
        <fullName evidence="1">Uncharacterized protein</fullName>
    </submittedName>
</protein>
<gene>
    <name evidence="1" type="ORF">LCGC14_0771560</name>
</gene>